<feature type="repeat" description="ANK" evidence="11">
    <location>
        <begin position="451"/>
        <end position="483"/>
    </location>
</feature>
<dbReference type="EC" id="2.3.2.27" evidence="3"/>
<keyword evidence="16" id="KW-1185">Reference proteome</keyword>
<dbReference type="InterPro" id="IPR013083">
    <property type="entry name" value="Znf_RING/FYVE/PHD"/>
</dbReference>
<evidence type="ECO:0000256" key="9">
    <source>
        <dbReference type="ARBA" id="ARBA00022833"/>
    </source>
</evidence>
<evidence type="ECO:0000313" key="16">
    <source>
        <dbReference type="Proteomes" id="UP000549394"/>
    </source>
</evidence>
<dbReference type="InterPro" id="IPR040847">
    <property type="entry name" value="SH3_15"/>
</dbReference>
<evidence type="ECO:0000256" key="6">
    <source>
        <dbReference type="ARBA" id="ARBA00022737"/>
    </source>
</evidence>
<dbReference type="Pfam" id="PF06701">
    <property type="entry name" value="MIB_HERC2"/>
    <property type="match status" value="2"/>
</dbReference>
<feature type="domain" description="RING-type" evidence="13">
    <location>
        <begin position="774"/>
        <end position="809"/>
    </location>
</feature>
<dbReference type="GO" id="GO:0005737">
    <property type="term" value="C:cytoplasm"/>
    <property type="evidence" value="ECO:0007669"/>
    <property type="project" value="TreeGrafter"/>
</dbReference>
<keyword evidence="9" id="KW-0862">Zinc</keyword>
<feature type="repeat" description="ANK" evidence="11">
    <location>
        <begin position="652"/>
        <end position="684"/>
    </location>
</feature>
<dbReference type="SMART" id="SM00184">
    <property type="entry name" value="RING"/>
    <property type="match status" value="2"/>
</dbReference>
<evidence type="ECO:0000256" key="1">
    <source>
        <dbReference type="ARBA" id="ARBA00000900"/>
    </source>
</evidence>
<dbReference type="SUPFAM" id="SSF48403">
    <property type="entry name" value="Ankyrin repeat"/>
    <property type="match status" value="1"/>
</dbReference>
<comment type="pathway">
    <text evidence="2">Protein modification; protein ubiquitination.</text>
</comment>
<name>A0A7I8W2V6_9ANNE</name>
<organism evidence="15 16">
    <name type="scientific">Dimorphilus gyrociliatus</name>
    <dbReference type="NCBI Taxonomy" id="2664684"/>
    <lineage>
        <taxon>Eukaryota</taxon>
        <taxon>Metazoa</taxon>
        <taxon>Spiralia</taxon>
        <taxon>Lophotrochozoa</taxon>
        <taxon>Annelida</taxon>
        <taxon>Polychaeta</taxon>
        <taxon>Polychaeta incertae sedis</taxon>
        <taxon>Dinophilidae</taxon>
        <taxon>Dimorphilus</taxon>
    </lineage>
</organism>
<dbReference type="AlphaFoldDB" id="A0A7I8W2V6"/>
<dbReference type="InterPro" id="IPR010606">
    <property type="entry name" value="Mib_Herc2"/>
</dbReference>
<dbReference type="PANTHER" id="PTHR24202:SF4">
    <property type="entry name" value="E3 UBIQUITIN-PROTEIN LIGASE MIB2-RELATED"/>
    <property type="match status" value="1"/>
</dbReference>
<dbReference type="Gene3D" id="2.30.30.40">
    <property type="entry name" value="SH3 Domains"/>
    <property type="match status" value="2"/>
</dbReference>
<keyword evidence="7 12" id="KW-0863">Zinc-finger</keyword>
<dbReference type="FunFam" id="2.30.30.40:FF:000044">
    <property type="entry name" value="E3 ubiquitin-protein ligase MIB2, putative"/>
    <property type="match status" value="1"/>
</dbReference>
<evidence type="ECO:0000256" key="4">
    <source>
        <dbReference type="ARBA" id="ARBA00022679"/>
    </source>
</evidence>
<keyword evidence="8" id="KW-0833">Ubl conjugation pathway</keyword>
<dbReference type="InterPro" id="IPR002110">
    <property type="entry name" value="Ankyrin_rpt"/>
</dbReference>
<feature type="domain" description="RING-type" evidence="13">
    <location>
        <begin position="844"/>
        <end position="877"/>
    </location>
</feature>
<dbReference type="SUPFAM" id="SSF57850">
    <property type="entry name" value="RING/U-box"/>
    <property type="match status" value="2"/>
</dbReference>
<feature type="domain" description="MIB/HERC2" evidence="14">
    <location>
        <begin position="1"/>
        <end position="75"/>
    </location>
</feature>
<dbReference type="Pfam" id="PF12796">
    <property type="entry name" value="Ank_2"/>
    <property type="match status" value="2"/>
</dbReference>
<evidence type="ECO:0000256" key="5">
    <source>
        <dbReference type="ARBA" id="ARBA00022723"/>
    </source>
</evidence>
<dbReference type="PROSITE" id="PS50297">
    <property type="entry name" value="ANK_REP_REGION"/>
    <property type="match status" value="5"/>
</dbReference>
<keyword evidence="4" id="KW-0808">Transferase</keyword>
<dbReference type="PROSITE" id="PS50089">
    <property type="entry name" value="ZF_RING_2"/>
    <property type="match status" value="2"/>
</dbReference>
<comment type="caution">
    <text evidence="15">The sequence shown here is derived from an EMBL/GenBank/DDBJ whole genome shotgun (WGS) entry which is preliminary data.</text>
</comment>
<feature type="repeat" description="ANK" evidence="11">
    <location>
        <begin position="619"/>
        <end position="651"/>
    </location>
</feature>
<gene>
    <name evidence="15" type="ORF">DGYR_LOCUS10052</name>
</gene>
<dbReference type="Pfam" id="PF00023">
    <property type="entry name" value="Ank"/>
    <property type="match status" value="1"/>
</dbReference>
<dbReference type="InterPro" id="IPR036770">
    <property type="entry name" value="Ankyrin_rpt-contain_sf"/>
</dbReference>
<feature type="repeat" description="ANK" evidence="11">
    <location>
        <begin position="484"/>
        <end position="516"/>
    </location>
</feature>
<proteinExistence type="predicted"/>
<evidence type="ECO:0000256" key="12">
    <source>
        <dbReference type="PROSITE-ProRule" id="PRU00175"/>
    </source>
</evidence>
<dbReference type="Pfam" id="PF13920">
    <property type="entry name" value="zf-C3HC4_3"/>
    <property type="match status" value="2"/>
</dbReference>
<evidence type="ECO:0000256" key="2">
    <source>
        <dbReference type="ARBA" id="ARBA00004906"/>
    </source>
</evidence>
<dbReference type="Proteomes" id="UP000549394">
    <property type="component" value="Unassembled WGS sequence"/>
</dbReference>
<evidence type="ECO:0000259" key="13">
    <source>
        <dbReference type="PROSITE" id="PS50089"/>
    </source>
</evidence>
<feature type="repeat" description="ANK" evidence="11">
    <location>
        <begin position="517"/>
        <end position="540"/>
    </location>
</feature>
<dbReference type="InterPro" id="IPR001841">
    <property type="entry name" value="Znf_RING"/>
</dbReference>
<sequence length="887" mass="100227">MIMAECGMRVVRGVDWKWKDQDNGEGSVGTIVEIGKNGSNSSPDKTVVVHWDCSTRTNYRTGYQGFYDLRLIENATIGVRHTNILCKECTKSVDESKQRGIEGMRFKCIKCPDVNLCIECYMMDKHDINHSFLRFVDSKSSGVKVGKRTGAVKKIAKGVFPGARVVRGIDWDWGDQDGKQEGTVIDIRGWESESSRSVANVKWDNDVTNVYRMGHKAKVDLTCIKEAPWIDYYPSHLPSVGDIRDDLKSSSCRFQVGNQVRVDLDIEVLKMMQDGHGGWNPRMGEYLGKVGIVHRITDKGDIRVQYPDIQNRWTFHPDALTLVSVSNRFKTNDVVEINNDMRIVKQFQKGHGEWTDQMIQALGKRGRVLKVYADGDLRVKVDDQNWTFNPSNVKLVKLDESVQQDRCSETSSHGEMALREKFFKAISSSNIAIIRDITQQSPNIVNSINKNSNTPLHEVSITGNVEICSLLLEAGADVNKQNEEGSTPLHLALYNSRLEICQILLDKNAALDKVNKEQSTPLHIAVEKNSPDLVRILVDKFPKAMNMRDGLMNTPLHNSLMKDYRKIANFLLAQQCADMSLSNQKNFNSLHISSLKGNITATKTICEHKPVLLNKQKDDGFTPLHLASLNGHFTIVEFLVQKGADIKIENKKKQNALMLACSQGHIKVAHFLITNGASIDEKDDRGDTCLHMALNSQSQQKMNSLRSNVTTDSWMKLKDDLNLSDYSGPENLLLACYLVKNGCNLDVKNSSGHTPMHKLNEKSQKIISKYAKVCRICEETRPDVTLEPCNHKITCFDCSKKLKTCLECHVKITSKVHDNLEREMNENIDYYKEKIRSLEDTITCNICMEREKNITFMCGHQACSICSTPLKSCHICRKPITKKINTF</sequence>
<evidence type="ECO:0000256" key="3">
    <source>
        <dbReference type="ARBA" id="ARBA00012483"/>
    </source>
</evidence>
<dbReference type="SMART" id="SM00248">
    <property type="entry name" value="ANK"/>
    <property type="match status" value="8"/>
</dbReference>
<dbReference type="FunFam" id="2.30.30.40:FF:000078">
    <property type="entry name" value="Putative e3 ubiquitin-protein ligase mib2"/>
    <property type="match status" value="1"/>
</dbReference>
<reference evidence="15 16" key="1">
    <citation type="submission" date="2020-08" db="EMBL/GenBank/DDBJ databases">
        <authorList>
            <person name="Hejnol A."/>
        </authorList>
    </citation>
    <scope>NUCLEOTIDE SEQUENCE [LARGE SCALE GENOMIC DNA]</scope>
</reference>
<comment type="catalytic activity">
    <reaction evidence="1">
        <text>S-ubiquitinyl-[E2 ubiquitin-conjugating enzyme]-L-cysteine + [acceptor protein]-L-lysine = [E2 ubiquitin-conjugating enzyme]-L-cysteine + N(6)-ubiquitinyl-[acceptor protein]-L-lysine.</text>
        <dbReference type="EC" id="2.3.2.27"/>
    </reaction>
</comment>
<dbReference type="Pfam" id="PF18346">
    <property type="entry name" value="SH3_15"/>
    <property type="match status" value="2"/>
</dbReference>
<evidence type="ECO:0000256" key="8">
    <source>
        <dbReference type="ARBA" id="ARBA00022786"/>
    </source>
</evidence>
<dbReference type="OrthoDB" id="2122982at2759"/>
<evidence type="ECO:0000256" key="10">
    <source>
        <dbReference type="ARBA" id="ARBA00023043"/>
    </source>
</evidence>
<keyword evidence="10 11" id="KW-0040">ANK repeat</keyword>
<feature type="domain" description="MIB/HERC2" evidence="14">
    <location>
        <begin position="151"/>
        <end position="227"/>
    </location>
</feature>
<dbReference type="UniPathway" id="UPA00143"/>
<dbReference type="Gene3D" id="1.25.40.20">
    <property type="entry name" value="Ankyrin repeat-containing domain"/>
    <property type="match status" value="2"/>
</dbReference>
<evidence type="ECO:0000259" key="14">
    <source>
        <dbReference type="PROSITE" id="PS51416"/>
    </source>
</evidence>
<evidence type="ECO:0000256" key="7">
    <source>
        <dbReference type="ARBA" id="ARBA00022771"/>
    </source>
</evidence>
<dbReference type="GO" id="GO:0061630">
    <property type="term" value="F:ubiquitin protein ligase activity"/>
    <property type="evidence" value="ECO:0007669"/>
    <property type="project" value="UniProtKB-EC"/>
</dbReference>
<dbReference type="EMBL" id="CAJFCJ010000016">
    <property type="protein sequence ID" value="CAD5122217.1"/>
    <property type="molecule type" value="Genomic_DNA"/>
</dbReference>
<dbReference type="PANTHER" id="PTHR24202">
    <property type="entry name" value="E3 UBIQUITIN-PROTEIN LIGASE MIB2"/>
    <property type="match status" value="1"/>
</dbReference>
<evidence type="ECO:0000313" key="15">
    <source>
        <dbReference type="EMBL" id="CAD5122217.1"/>
    </source>
</evidence>
<dbReference type="GO" id="GO:0016567">
    <property type="term" value="P:protein ubiquitination"/>
    <property type="evidence" value="ECO:0007669"/>
    <property type="project" value="UniProtKB-UniPathway"/>
</dbReference>
<evidence type="ECO:0000256" key="11">
    <source>
        <dbReference type="PROSITE-ProRule" id="PRU00023"/>
    </source>
</evidence>
<dbReference type="PROSITE" id="PS50088">
    <property type="entry name" value="ANK_REPEAT"/>
    <property type="match status" value="5"/>
</dbReference>
<dbReference type="SUPFAM" id="SSF159034">
    <property type="entry name" value="Mib/herc2 domain-like"/>
    <property type="match status" value="2"/>
</dbReference>
<keyword evidence="6" id="KW-0677">Repeat</keyword>
<dbReference type="PRINTS" id="PR01415">
    <property type="entry name" value="ANKYRIN"/>
</dbReference>
<dbReference type="InterPro" id="IPR043145">
    <property type="entry name" value="Znf_ZZ_sf"/>
</dbReference>
<dbReference type="Pfam" id="PF13637">
    <property type="entry name" value="Ank_4"/>
    <property type="match status" value="1"/>
</dbReference>
<dbReference type="Gene3D" id="3.30.40.10">
    <property type="entry name" value="Zinc/RING finger domain, C3HC4 (zinc finger)"/>
    <property type="match status" value="2"/>
</dbReference>
<protein>
    <recommendedName>
        <fullName evidence="3">RING-type E3 ubiquitin transferase</fullName>
        <ecNumber evidence="3">2.3.2.27</ecNumber>
    </recommendedName>
</protein>
<keyword evidence="5" id="KW-0479">Metal-binding</keyword>
<dbReference type="CDD" id="cd16520">
    <property type="entry name" value="RING-HC_MIBs-like"/>
    <property type="match status" value="1"/>
</dbReference>
<dbReference type="Gene3D" id="3.30.60.90">
    <property type="match status" value="1"/>
</dbReference>
<dbReference type="InterPro" id="IPR037252">
    <property type="entry name" value="Mib_Herc2_sf"/>
</dbReference>
<accession>A0A7I8W2V6</accession>
<dbReference type="GO" id="GO:0008270">
    <property type="term" value="F:zinc ion binding"/>
    <property type="evidence" value="ECO:0007669"/>
    <property type="project" value="UniProtKB-KW"/>
</dbReference>
<dbReference type="PROSITE" id="PS51416">
    <property type="entry name" value="MIB_HERC2"/>
    <property type="match status" value="2"/>
</dbReference>